<dbReference type="GeneID" id="25911820"/>
<accession>A0A0L0FHE7</accession>
<evidence type="ECO:0000313" key="2">
    <source>
        <dbReference type="EMBL" id="KNC76170.1"/>
    </source>
</evidence>
<sequence length="145" mass="15610">MSSPGGFVISEEPLRQLLQHCTTIDTSSSSKGNNEGKKLGHGGKNTHIRVEDKDEHVDVVGDADAEQVESDVIGDIRSTVVQICVAMLSSKDGMTHLEMVAVLASLSTCIQHTQSDLWELDGGDIRVTNVADVLVRDSLVEVLLE</sequence>
<feature type="region of interest" description="Disordered" evidence="1">
    <location>
        <begin position="24"/>
        <end position="54"/>
    </location>
</feature>
<evidence type="ECO:0000313" key="3">
    <source>
        <dbReference type="Proteomes" id="UP000054560"/>
    </source>
</evidence>
<proteinExistence type="predicted"/>
<feature type="non-terminal residue" evidence="2">
    <location>
        <position position="145"/>
    </location>
</feature>
<protein>
    <submittedName>
        <fullName evidence="2">Uncharacterized protein</fullName>
    </submittedName>
</protein>
<keyword evidence="3" id="KW-1185">Reference proteome</keyword>
<evidence type="ECO:0000256" key="1">
    <source>
        <dbReference type="SAM" id="MobiDB-lite"/>
    </source>
</evidence>
<dbReference type="Proteomes" id="UP000054560">
    <property type="component" value="Unassembled WGS sequence"/>
</dbReference>
<name>A0A0L0FHE7_9EUKA</name>
<organism evidence="2 3">
    <name type="scientific">Sphaeroforma arctica JP610</name>
    <dbReference type="NCBI Taxonomy" id="667725"/>
    <lineage>
        <taxon>Eukaryota</taxon>
        <taxon>Ichthyosporea</taxon>
        <taxon>Ichthyophonida</taxon>
        <taxon>Sphaeroforma</taxon>
    </lineage>
</organism>
<dbReference type="AlphaFoldDB" id="A0A0L0FHE7"/>
<gene>
    <name evidence="2" type="ORF">SARC_11316</name>
</gene>
<dbReference type="RefSeq" id="XP_014150072.1">
    <property type="nucleotide sequence ID" value="XM_014294597.1"/>
</dbReference>
<dbReference type="EMBL" id="KQ243223">
    <property type="protein sequence ID" value="KNC76170.1"/>
    <property type="molecule type" value="Genomic_DNA"/>
</dbReference>
<reference evidence="2 3" key="1">
    <citation type="submission" date="2011-02" db="EMBL/GenBank/DDBJ databases">
        <title>The Genome Sequence of Sphaeroforma arctica JP610.</title>
        <authorList>
            <consortium name="The Broad Institute Genome Sequencing Platform"/>
            <person name="Russ C."/>
            <person name="Cuomo C."/>
            <person name="Young S.K."/>
            <person name="Zeng Q."/>
            <person name="Gargeya S."/>
            <person name="Alvarado L."/>
            <person name="Berlin A."/>
            <person name="Chapman S.B."/>
            <person name="Chen Z."/>
            <person name="Freedman E."/>
            <person name="Gellesch M."/>
            <person name="Goldberg J."/>
            <person name="Griggs A."/>
            <person name="Gujja S."/>
            <person name="Heilman E."/>
            <person name="Heiman D."/>
            <person name="Howarth C."/>
            <person name="Mehta T."/>
            <person name="Neiman D."/>
            <person name="Pearson M."/>
            <person name="Roberts A."/>
            <person name="Saif S."/>
            <person name="Shea T."/>
            <person name="Shenoy N."/>
            <person name="Sisk P."/>
            <person name="Stolte C."/>
            <person name="Sykes S."/>
            <person name="White J."/>
            <person name="Yandava C."/>
            <person name="Burger G."/>
            <person name="Gray M.W."/>
            <person name="Holland P.W.H."/>
            <person name="King N."/>
            <person name="Lang F.B.F."/>
            <person name="Roger A.J."/>
            <person name="Ruiz-Trillo I."/>
            <person name="Haas B."/>
            <person name="Nusbaum C."/>
            <person name="Birren B."/>
        </authorList>
    </citation>
    <scope>NUCLEOTIDE SEQUENCE [LARGE SCALE GENOMIC DNA]</scope>
    <source>
        <strain evidence="2 3">JP610</strain>
    </source>
</reference>